<organism evidence="1 2">
    <name type="scientific">Paraburkholderia strydomiana</name>
    <dbReference type="NCBI Taxonomy" id="1245417"/>
    <lineage>
        <taxon>Bacteria</taxon>
        <taxon>Pseudomonadati</taxon>
        <taxon>Pseudomonadota</taxon>
        <taxon>Betaproteobacteria</taxon>
        <taxon>Burkholderiales</taxon>
        <taxon>Burkholderiaceae</taxon>
        <taxon>Paraburkholderia</taxon>
    </lineage>
</organism>
<sequence length="84" mass="9648">MPCYAGDYERNAIRQRGTDGQCKTIEHDPRILWPDTLSVASDGYLYFTANQLHRQAQVHNGVDQREKPYSLFRVRIDGGPVKLI</sequence>
<dbReference type="Gene3D" id="2.120.10.30">
    <property type="entry name" value="TolB, C-terminal domain"/>
    <property type="match status" value="1"/>
</dbReference>
<evidence type="ECO:0000313" key="1">
    <source>
        <dbReference type="EMBL" id="MFM0443648.1"/>
    </source>
</evidence>
<dbReference type="RefSeq" id="WP_408128268.1">
    <property type="nucleotide sequence ID" value="NZ_JAQQDH010000002.1"/>
</dbReference>
<dbReference type="InterPro" id="IPR011042">
    <property type="entry name" value="6-blade_b-propeller_TolB-like"/>
</dbReference>
<gene>
    <name evidence="1" type="ORF">PQR00_08605</name>
</gene>
<evidence type="ECO:0000313" key="2">
    <source>
        <dbReference type="Proteomes" id="UP001629288"/>
    </source>
</evidence>
<keyword evidence="2" id="KW-1185">Reference proteome</keyword>
<dbReference type="EMBL" id="JAQQDH010000002">
    <property type="protein sequence ID" value="MFM0443648.1"/>
    <property type="molecule type" value="Genomic_DNA"/>
</dbReference>
<dbReference type="Proteomes" id="UP001629288">
    <property type="component" value="Unassembled WGS sequence"/>
</dbReference>
<proteinExistence type="predicted"/>
<name>A0ABW9C039_9BURK</name>
<comment type="caution">
    <text evidence="1">The sequence shown here is derived from an EMBL/GenBank/DDBJ whole genome shotgun (WGS) entry which is preliminary data.</text>
</comment>
<protein>
    <submittedName>
        <fullName evidence="1">Uncharacterized protein</fullName>
    </submittedName>
</protein>
<reference evidence="1 2" key="1">
    <citation type="journal article" date="2024" name="Chem. Sci.">
        <title>Discovery of megapolipeptins by genome mining of a Burkholderiales bacteria collection.</title>
        <authorList>
            <person name="Paulo B.S."/>
            <person name="Recchia M.J.J."/>
            <person name="Lee S."/>
            <person name="Fergusson C.H."/>
            <person name="Romanowski S.B."/>
            <person name="Hernandez A."/>
            <person name="Krull N."/>
            <person name="Liu D.Y."/>
            <person name="Cavanagh H."/>
            <person name="Bos A."/>
            <person name="Gray C.A."/>
            <person name="Murphy B.T."/>
            <person name="Linington R.G."/>
            <person name="Eustaquio A.S."/>
        </authorList>
    </citation>
    <scope>NUCLEOTIDE SEQUENCE [LARGE SCALE GENOMIC DNA]</scope>
    <source>
        <strain evidence="1 2">RL17-379-BIB-C</strain>
    </source>
</reference>
<accession>A0ABW9C039</accession>